<evidence type="ECO:0000256" key="1">
    <source>
        <dbReference type="SAM" id="Phobius"/>
    </source>
</evidence>
<dbReference type="EMBL" id="RCHS01000554">
    <property type="protein sequence ID" value="RMX58012.1"/>
    <property type="molecule type" value="Genomic_DNA"/>
</dbReference>
<dbReference type="Gene3D" id="1.20.1070.10">
    <property type="entry name" value="Rhodopsin 7-helix transmembrane proteins"/>
    <property type="match status" value="1"/>
</dbReference>
<keyword evidence="1" id="KW-1133">Transmembrane helix</keyword>
<proteinExistence type="predicted"/>
<feature type="transmembrane region" description="Helical" evidence="1">
    <location>
        <begin position="126"/>
        <end position="146"/>
    </location>
</feature>
<keyword evidence="1" id="KW-0472">Membrane</keyword>
<keyword evidence="3" id="KW-1185">Reference proteome</keyword>
<gene>
    <name evidence="2" type="ORF">pdam_00017218</name>
</gene>
<dbReference type="Proteomes" id="UP000275408">
    <property type="component" value="Unassembled WGS sequence"/>
</dbReference>
<organism evidence="2 3">
    <name type="scientific">Pocillopora damicornis</name>
    <name type="common">Cauliflower coral</name>
    <name type="synonym">Millepora damicornis</name>
    <dbReference type="NCBI Taxonomy" id="46731"/>
    <lineage>
        <taxon>Eukaryota</taxon>
        <taxon>Metazoa</taxon>
        <taxon>Cnidaria</taxon>
        <taxon>Anthozoa</taxon>
        <taxon>Hexacorallia</taxon>
        <taxon>Scleractinia</taxon>
        <taxon>Astrocoeniina</taxon>
        <taxon>Pocilloporidae</taxon>
        <taxon>Pocillopora</taxon>
    </lineage>
</organism>
<dbReference type="CDD" id="cd00637">
    <property type="entry name" value="7tm_classA_rhodopsin-like"/>
    <property type="match status" value="1"/>
</dbReference>
<feature type="non-terminal residue" evidence="2">
    <location>
        <position position="301"/>
    </location>
</feature>
<name>A0A3M6UWF1_POCDA</name>
<evidence type="ECO:0000313" key="2">
    <source>
        <dbReference type="EMBL" id="RMX58012.1"/>
    </source>
</evidence>
<evidence type="ECO:0000313" key="3">
    <source>
        <dbReference type="Proteomes" id="UP000275408"/>
    </source>
</evidence>
<sequence>MSSQAFESPQPPAINTKHLLIADPSARFNATFSSNSCLVIFPGDVKNIKVAPAIASWSVSTISSIVTRTGNFLRHFHYKHRLPYFFSFSHNPRLYCRYFCSAHVCLTPDGYKNLQYVAVSRHKRHAVSSGSLLVVVSLVTIAAITVDRYLAFVLHLRYATTITVSRVIKLICYFLVLSSMFVLLLVFYHRLVWKGIHLFWLRFSEFCNGDFIPNRVDQEHLIRIGNHCAVQFLYQSIGLLLESHGNSTVFHLKLAILEELNQSTTDQQRPIRTNDNIPKSQKELEVFTPDPLQVCDQATST</sequence>
<reference evidence="2 3" key="1">
    <citation type="journal article" date="2018" name="Sci. Rep.">
        <title>Comparative analysis of the Pocillopora damicornis genome highlights role of immune system in coral evolution.</title>
        <authorList>
            <person name="Cunning R."/>
            <person name="Bay R.A."/>
            <person name="Gillette P."/>
            <person name="Baker A.C."/>
            <person name="Traylor-Knowles N."/>
        </authorList>
    </citation>
    <scope>NUCLEOTIDE SEQUENCE [LARGE SCALE GENOMIC DNA]</scope>
    <source>
        <strain evidence="2">RSMAS</strain>
        <tissue evidence="2">Whole animal</tissue>
    </source>
</reference>
<protein>
    <recommendedName>
        <fullName evidence="4">G-protein coupled receptors family 1 profile domain-containing protein</fullName>
    </recommendedName>
</protein>
<feature type="transmembrane region" description="Helical" evidence="1">
    <location>
        <begin position="166"/>
        <end position="188"/>
    </location>
</feature>
<evidence type="ECO:0008006" key="4">
    <source>
        <dbReference type="Google" id="ProtNLM"/>
    </source>
</evidence>
<dbReference type="SUPFAM" id="SSF81321">
    <property type="entry name" value="Family A G protein-coupled receptor-like"/>
    <property type="match status" value="1"/>
</dbReference>
<keyword evidence="1" id="KW-0812">Transmembrane</keyword>
<accession>A0A3M6UWF1</accession>
<comment type="caution">
    <text evidence="2">The sequence shown here is derived from an EMBL/GenBank/DDBJ whole genome shotgun (WGS) entry which is preliminary data.</text>
</comment>
<dbReference type="AlphaFoldDB" id="A0A3M6UWF1"/>